<dbReference type="AlphaFoldDB" id="A0A8S9N8R2"/>
<comment type="caution">
    <text evidence="1">The sequence shown here is derived from an EMBL/GenBank/DDBJ whole genome shotgun (WGS) entry which is preliminary data.</text>
</comment>
<name>A0A8S9N8R2_BRACR</name>
<accession>A0A8S9N8R2</accession>
<evidence type="ECO:0000313" key="2">
    <source>
        <dbReference type="Proteomes" id="UP000712600"/>
    </source>
</evidence>
<organism evidence="1 2">
    <name type="scientific">Brassica cretica</name>
    <name type="common">Mustard</name>
    <dbReference type="NCBI Taxonomy" id="69181"/>
    <lineage>
        <taxon>Eukaryota</taxon>
        <taxon>Viridiplantae</taxon>
        <taxon>Streptophyta</taxon>
        <taxon>Embryophyta</taxon>
        <taxon>Tracheophyta</taxon>
        <taxon>Spermatophyta</taxon>
        <taxon>Magnoliopsida</taxon>
        <taxon>eudicotyledons</taxon>
        <taxon>Gunneridae</taxon>
        <taxon>Pentapetalae</taxon>
        <taxon>rosids</taxon>
        <taxon>malvids</taxon>
        <taxon>Brassicales</taxon>
        <taxon>Brassicaceae</taxon>
        <taxon>Brassiceae</taxon>
        <taxon>Brassica</taxon>
    </lineage>
</organism>
<evidence type="ECO:0000313" key="1">
    <source>
        <dbReference type="EMBL" id="KAF3500530.1"/>
    </source>
</evidence>
<protein>
    <submittedName>
        <fullName evidence="1">Uncharacterized protein</fullName>
    </submittedName>
</protein>
<sequence>MKLNKFSYSIVQTSAILAGTIHPDVKVPAVFAMKAFWVHDYIIVGKLEGFTVGVMGCELLKHLAGFLVSAKTYIENGHSKG</sequence>
<reference evidence="1" key="1">
    <citation type="submission" date="2019-12" db="EMBL/GenBank/DDBJ databases">
        <title>Genome sequencing and annotation of Brassica cretica.</title>
        <authorList>
            <person name="Studholme D.J."/>
            <person name="Sarris P."/>
        </authorList>
    </citation>
    <scope>NUCLEOTIDE SEQUENCE</scope>
    <source>
        <strain evidence="1">PFS-109/04</strain>
        <tissue evidence="1">Leaf</tissue>
    </source>
</reference>
<dbReference type="Proteomes" id="UP000712600">
    <property type="component" value="Unassembled WGS sequence"/>
</dbReference>
<dbReference type="EMBL" id="QGKX02001621">
    <property type="protein sequence ID" value="KAF3500530.1"/>
    <property type="molecule type" value="Genomic_DNA"/>
</dbReference>
<proteinExistence type="predicted"/>
<gene>
    <name evidence="1" type="ORF">F2Q69_00043677</name>
</gene>